<dbReference type="RefSeq" id="WP_163300223.1">
    <property type="nucleotide sequence ID" value="NZ_JAAGRQ010000001.1"/>
</dbReference>
<dbReference type="AlphaFoldDB" id="A0A7K3NGG4"/>
<proteinExistence type="predicted"/>
<accession>A0A7K3NGG4</accession>
<organism evidence="1 2">
    <name type="scientific">Desulfolutivibrio sulfodismutans</name>
    <dbReference type="NCBI Taxonomy" id="63561"/>
    <lineage>
        <taxon>Bacteria</taxon>
        <taxon>Pseudomonadati</taxon>
        <taxon>Thermodesulfobacteriota</taxon>
        <taxon>Desulfovibrionia</taxon>
        <taxon>Desulfovibrionales</taxon>
        <taxon>Desulfovibrionaceae</taxon>
        <taxon>Desulfolutivibrio</taxon>
    </lineage>
</organism>
<evidence type="ECO:0000313" key="2">
    <source>
        <dbReference type="Proteomes" id="UP000469724"/>
    </source>
</evidence>
<sequence>MPVPATKYTDLIHAVNDIVTSGRRDEVALMRIRRQAERLLDADRIGALTVLGAVAGLLGDEKTMHARHLAVLELTDGSYEALYNYANTLGWAGNFSSTLAMAKQAYEASHDPAALDLMIIAAHALGLASLFRTLCAQWLESTGRPHELETGEPPAGHIRDSVMARLEDDMSRNAELWTRLSNV</sequence>
<name>A0A7K3NGG4_9BACT</name>
<dbReference type="EMBL" id="JAAGRQ010000001">
    <property type="protein sequence ID" value="NDY55167.1"/>
    <property type="molecule type" value="Genomic_DNA"/>
</dbReference>
<keyword evidence="2" id="KW-1185">Reference proteome</keyword>
<dbReference type="Proteomes" id="UP000469724">
    <property type="component" value="Unassembled WGS sequence"/>
</dbReference>
<protein>
    <submittedName>
        <fullName evidence="1">Uncharacterized protein</fullName>
    </submittedName>
</protein>
<comment type="caution">
    <text evidence="1">The sequence shown here is derived from an EMBL/GenBank/DDBJ whole genome shotgun (WGS) entry which is preliminary data.</text>
</comment>
<reference evidence="1 2" key="1">
    <citation type="submission" date="2020-02" db="EMBL/GenBank/DDBJ databases">
        <title>Comparative genomics of sulfur disproportionating microorganisms.</title>
        <authorList>
            <person name="Ward L.M."/>
            <person name="Bertran E."/>
            <person name="Johnston D.T."/>
        </authorList>
    </citation>
    <scope>NUCLEOTIDE SEQUENCE [LARGE SCALE GENOMIC DNA]</scope>
    <source>
        <strain evidence="1 2">DSM 3696</strain>
    </source>
</reference>
<gene>
    <name evidence="1" type="ORF">G3N56_00205</name>
</gene>
<evidence type="ECO:0000313" key="1">
    <source>
        <dbReference type="EMBL" id="NDY55167.1"/>
    </source>
</evidence>